<dbReference type="Proteomes" id="UP001357485">
    <property type="component" value="Unassembled WGS sequence"/>
</dbReference>
<evidence type="ECO:0000256" key="1">
    <source>
        <dbReference type="SAM" id="MobiDB-lite"/>
    </source>
</evidence>
<protein>
    <submittedName>
        <fullName evidence="2">Uncharacterized protein</fullName>
    </submittedName>
</protein>
<keyword evidence="3" id="KW-1185">Reference proteome</keyword>
<feature type="non-terminal residue" evidence="2">
    <location>
        <position position="1"/>
    </location>
</feature>
<sequence>RALRNSQPERVLRRARQAAPARARQLRLFRVRDAAVQRPLVHERPSQPWPSGSLYALGTPTERRSDPRTQTRGALAVARGTAHARQVDASAVYSNRAAAPPGPSDALLGRARRCTTPATSGRAHCSSTAACDETESFPYLGDRCRHPDWEA</sequence>
<reference evidence="2 3" key="1">
    <citation type="submission" date="2023-08" db="EMBL/GenBank/DDBJ databases">
        <title>Black Yeasts Isolated from many extreme environments.</title>
        <authorList>
            <person name="Coleine C."/>
            <person name="Stajich J.E."/>
            <person name="Selbmann L."/>
        </authorList>
    </citation>
    <scope>NUCLEOTIDE SEQUENCE [LARGE SCALE GENOMIC DNA]</scope>
    <source>
        <strain evidence="2 3">CCFEE 536</strain>
    </source>
</reference>
<name>A0ABR0LWU2_9PEZI</name>
<gene>
    <name evidence="2" type="ORF">LTR16_005232</name>
</gene>
<proteinExistence type="predicted"/>
<dbReference type="EMBL" id="JAVRRA010009016">
    <property type="protein sequence ID" value="KAK5253114.1"/>
    <property type="molecule type" value="Genomic_DNA"/>
</dbReference>
<organism evidence="2 3">
    <name type="scientific">Cryomyces antarcticus</name>
    <dbReference type="NCBI Taxonomy" id="329879"/>
    <lineage>
        <taxon>Eukaryota</taxon>
        <taxon>Fungi</taxon>
        <taxon>Dikarya</taxon>
        <taxon>Ascomycota</taxon>
        <taxon>Pezizomycotina</taxon>
        <taxon>Dothideomycetes</taxon>
        <taxon>Dothideomycetes incertae sedis</taxon>
        <taxon>Cryomyces</taxon>
    </lineage>
</organism>
<accession>A0ABR0LWU2</accession>
<comment type="caution">
    <text evidence="2">The sequence shown here is derived from an EMBL/GenBank/DDBJ whole genome shotgun (WGS) entry which is preliminary data.</text>
</comment>
<feature type="region of interest" description="Disordered" evidence="1">
    <location>
        <begin position="38"/>
        <end position="70"/>
    </location>
</feature>
<evidence type="ECO:0000313" key="2">
    <source>
        <dbReference type="EMBL" id="KAK5253114.1"/>
    </source>
</evidence>
<evidence type="ECO:0000313" key="3">
    <source>
        <dbReference type="Proteomes" id="UP001357485"/>
    </source>
</evidence>